<dbReference type="Gene3D" id="3.40.50.1820">
    <property type="entry name" value="alpha/beta hydrolase"/>
    <property type="match status" value="1"/>
</dbReference>
<evidence type="ECO:0000256" key="1">
    <source>
        <dbReference type="ARBA" id="ARBA00010088"/>
    </source>
</evidence>
<dbReference type="SUPFAM" id="SSF53474">
    <property type="entry name" value="alpha/beta-Hydrolases"/>
    <property type="match status" value="1"/>
</dbReference>
<sequence>MTDPSMIISELSRLTTPYAIEETRIVELGDSPQVVSLRGRDRRNPVLIMVHGGPGTSLSATSWMWQRPLEESLTIIQYDQRGAGRSFRHDDPDRLRDALSLDHCAWDTIELAELITAEFGIEQVLLAGHSWGTAVATRAALLRPDLFAAYLGVCQIASTAAGEAESWRWARAEADRRGDRAAAAELDAIAPYPESFSRETLIIERRWVSRFGGMAAGRADSLYFDDGESVAPDWSAADQESARAGREFLAQHLLPRFIEIDFTMITEFPIPIMVFLGRHDYVTPTAPALAWLDRLAAPAKIIEWFDDSAHLPMYEEPGHFLTAVLEHLLPYGR</sequence>
<gene>
    <name evidence="4" type="ORF">BKA15_000349</name>
</gene>
<dbReference type="Pfam" id="PF00561">
    <property type="entry name" value="Abhydrolase_1"/>
    <property type="match status" value="1"/>
</dbReference>
<dbReference type="GO" id="GO:0006508">
    <property type="term" value="P:proteolysis"/>
    <property type="evidence" value="ECO:0007669"/>
    <property type="project" value="InterPro"/>
</dbReference>
<dbReference type="InterPro" id="IPR050266">
    <property type="entry name" value="AB_hydrolase_sf"/>
</dbReference>
<protein>
    <submittedName>
        <fullName evidence="4">Pimeloyl-ACP methyl ester carboxylesterase</fullName>
    </submittedName>
</protein>
<comment type="similarity">
    <text evidence="1">Belongs to the peptidase S33 family.</text>
</comment>
<dbReference type="GO" id="GO:0016020">
    <property type="term" value="C:membrane"/>
    <property type="evidence" value="ECO:0007669"/>
    <property type="project" value="TreeGrafter"/>
</dbReference>
<evidence type="ECO:0000256" key="2">
    <source>
        <dbReference type="ARBA" id="ARBA00022801"/>
    </source>
</evidence>
<name>A0A7Y9I2G0_9ACTN</name>
<dbReference type="InterPro" id="IPR029058">
    <property type="entry name" value="AB_hydrolase_fold"/>
</dbReference>
<dbReference type="PANTHER" id="PTHR43798:SF33">
    <property type="entry name" value="HYDROLASE, PUTATIVE (AFU_ORTHOLOGUE AFUA_2G14860)-RELATED"/>
    <property type="match status" value="1"/>
</dbReference>
<dbReference type="EMBL" id="JACCBU010000001">
    <property type="protein sequence ID" value="NYE69020.1"/>
    <property type="molecule type" value="Genomic_DNA"/>
</dbReference>
<keyword evidence="5" id="KW-1185">Reference proteome</keyword>
<dbReference type="RefSeq" id="WP_179747807.1">
    <property type="nucleotide sequence ID" value="NZ_JACCBU010000001.1"/>
</dbReference>
<proteinExistence type="inferred from homology"/>
<evidence type="ECO:0000313" key="5">
    <source>
        <dbReference type="Proteomes" id="UP000569914"/>
    </source>
</evidence>
<dbReference type="GO" id="GO:0004177">
    <property type="term" value="F:aminopeptidase activity"/>
    <property type="evidence" value="ECO:0007669"/>
    <property type="project" value="UniProtKB-EC"/>
</dbReference>
<evidence type="ECO:0000313" key="4">
    <source>
        <dbReference type="EMBL" id="NYE69020.1"/>
    </source>
</evidence>
<dbReference type="PANTHER" id="PTHR43798">
    <property type="entry name" value="MONOACYLGLYCEROL LIPASE"/>
    <property type="match status" value="1"/>
</dbReference>
<comment type="caution">
    <text evidence="4">The sequence shown here is derived from an EMBL/GenBank/DDBJ whole genome shotgun (WGS) entry which is preliminary data.</text>
</comment>
<evidence type="ECO:0000259" key="3">
    <source>
        <dbReference type="Pfam" id="PF00561"/>
    </source>
</evidence>
<dbReference type="PRINTS" id="PR00793">
    <property type="entry name" value="PROAMNOPTASE"/>
</dbReference>
<feature type="domain" description="AB hydrolase-1" evidence="3">
    <location>
        <begin position="45"/>
        <end position="317"/>
    </location>
</feature>
<dbReference type="Proteomes" id="UP000569914">
    <property type="component" value="Unassembled WGS sequence"/>
</dbReference>
<accession>A0A7Y9I2G0</accession>
<organism evidence="4 5">
    <name type="scientific">Microlunatus parietis</name>
    <dbReference type="NCBI Taxonomy" id="682979"/>
    <lineage>
        <taxon>Bacteria</taxon>
        <taxon>Bacillati</taxon>
        <taxon>Actinomycetota</taxon>
        <taxon>Actinomycetes</taxon>
        <taxon>Propionibacteriales</taxon>
        <taxon>Propionibacteriaceae</taxon>
        <taxon>Microlunatus</taxon>
    </lineage>
</organism>
<reference evidence="4 5" key="1">
    <citation type="submission" date="2020-07" db="EMBL/GenBank/DDBJ databases">
        <title>Sequencing the genomes of 1000 actinobacteria strains.</title>
        <authorList>
            <person name="Klenk H.-P."/>
        </authorList>
    </citation>
    <scope>NUCLEOTIDE SEQUENCE [LARGE SCALE GENOMIC DNA]</scope>
    <source>
        <strain evidence="4 5">DSM 22083</strain>
    </source>
</reference>
<dbReference type="AlphaFoldDB" id="A0A7Y9I2G0"/>
<dbReference type="InterPro" id="IPR000073">
    <property type="entry name" value="AB_hydrolase_1"/>
</dbReference>
<keyword evidence="2" id="KW-0378">Hydrolase</keyword>
<dbReference type="InterPro" id="IPR002410">
    <property type="entry name" value="Peptidase_S33"/>
</dbReference>